<organism evidence="2">
    <name type="scientific">Medicago truncatula</name>
    <name type="common">Barrel medic</name>
    <name type="synonym">Medicago tribuloides</name>
    <dbReference type="NCBI Taxonomy" id="3880"/>
    <lineage>
        <taxon>Eukaryota</taxon>
        <taxon>Viridiplantae</taxon>
        <taxon>Streptophyta</taxon>
        <taxon>Embryophyta</taxon>
        <taxon>Tracheophyta</taxon>
        <taxon>Spermatophyta</taxon>
        <taxon>Magnoliopsida</taxon>
        <taxon>eudicotyledons</taxon>
        <taxon>Gunneridae</taxon>
        <taxon>Pentapetalae</taxon>
        <taxon>rosids</taxon>
        <taxon>fabids</taxon>
        <taxon>Fabales</taxon>
        <taxon>Fabaceae</taxon>
        <taxon>Papilionoideae</taxon>
        <taxon>50 kb inversion clade</taxon>
        <taxon>NPAAA clade</taxon>
        <taxon>Hologalegina</taxon>
        <taxon>IRL clade</taxon>
        <taxon>Trifolieae</taxon>
        <taxon>Medicago</taxon>
    </lineage>
</organism>
<protein>
    <submittedName>
        <fullName evidence="2">Uncharacterized protein</fullName>
    </submittedName>
</protein>
<evidence type="ECO:0000256" key="1">
    <source>
        <dbReference type="SAM" id="MobiDB-lite"/>
    </source>
</evidence>
<evidence type="ECO:0000313" key="2">
    <source>
        <dbReference type="EMBL" id="RHN71177.1"/>
    </source>
</evidence>
<proteinExistence type="predicted"/>
<name>A0A396J7I7_MEDTR</name>
<accession>A0A396J7I7</accession>
<sequence>MAGEEDVRERRIREGRVREGKPAMKNSARKEMEVEYPYVPKTRRRRGLRIGGGDGSGSHSHMDYSSQVVDPTPAHDEAVYEEGFVGYDRMEEDIMFYQLQDETEDENF</sequence>
<dbReference type="Proteomes" id="UP000265566">
    <property type="component" value="Chromosome 3"/>
</dbReference>
<reference evidence="2" key="1">
    <citation type="journal article" date="2018" name="Nat. Plants">
        <title>Whole-genome landscape of Medicago truncatula symbiotic genes.</title>
        <authorList>
            <person name="Pecrix Y."/>
            <person name="Gamas P."/>
            <person name="Carrere S."/>
        </authorList>
    </citation>
    <scope>NUCLEOTIDE SEQUENCE</scope>
    <source>
        <tissue evidence="2">Leaves</tissue>
    </source>
</reference>
<feature type="region of interest" description="Disordered" evidence="1">
    <location>
        <begin position="1"/>
        <end position="74"/>
    </location>
</feature>
<comment type="caution">
    <text evidence="2">The sequence shown here is derived from an EMBL/GenBank/DDBJ whole genome shotgun (WGS) entry which is preliminary data.</text>
</comment>
<dbReference type="Gramene" id="rna19827">
    <property type="protein sequence ID" value="RHN71177.1"/>
    <property type="gene ID" value="gene19827"/>
</dbReference>
<feature type="compositionally biased region" description="Basic and acidic residues" evidence="1">
    <location>
        <begin position="1"/>
        <end position="33"/>
    </location>
</feature>
<dbReference type="EMBL" id="PSQE01000003">
    <property type="protein sequence ID" value="RHN71177.1"/>
    <property type="molecule type" value="Genomic_DNA"/>
</dbReference>
<gene>
    <name evidence="2" type="ORF">MtrunA17_Chr3g0143401</name>
</gene>
<dbReference type="AlphaFoldDB" id="A0A396J7I7"/>